<protein>
    <recommendedName>
        <fullName evidence="4">Cell division protein FtsL</fullName>
    </recommendedName>
</protein>
<sequence>MIWPPLGRAQDGASRDPGRVKPAGLGRVTLRRVLPAGLTLDTSLPTWRGRAVRYVLIYLLMVVAMVTVRGATQHIRPELRAAQAREAELTTRRDTLALQLQSLENPQRLRSWAFANGMRRFTDADKVTETIAPLPSARVPVSPERKLEVKTQWR</sequence>
<keyword evidence="3" id="KW-1185">Reference proteome</keyword>
<gene>
    <name evidence="2" type="ORF">GCM10008959_16190</name>
</gene>
<evidence type="ECO:0000313" key="3">
    <source>
        <dbReference type="Proteomes" id="UP000634308"/>
    </source>
</evidence>
<evidence type="ECO:0000256" key="1">
    <source>
        <dbReference type="SAM" id="MobiDB-lite"/>
    </source>
</evidence>
<reference evidence="3" key="1">
    <citation type="journal article" date="2019" name="Int. J. Syst. Evol. Microbiol.">
        <title>The Global Catalogue of Microorganisms (GCM) 10K type strain sequencing project: providing services to taxonomists for standard genome sequencing and annotation.</title>
        <authorList>
            <consortium name="The Broad Institute Genomics Platform"/>
            <consortium name="The Broad Institute Genome Sequencing Center for Infectious Disease"/>
            <person name="Wu L."/>
            <person name="Ma J."/>
        </authorList>
    </citation>
    <scope>NUCLEOTIDE SEQUENCE [LARGE SCALE GENOMIC DNA]</scope>
    <source>
        <strain evidence="3">JCM 31404</strain>
    </source>
</reference>
<dbReference type="Proteomes" id="UP000634308">
    <property type="component" value="Unassembled WGS sequence"/>
</dbReference>
<evidence type="ECO:0008006" key="4">
    <source>
        <dbReference type="Google" id="ProtNLM"/>
    </source>
</evidence>
<dbReference type="EMBL" id="BMQM01000008">
    <property type="protein sequence ID" value="GGR55340.1"/>
    <property type="molecule type" value="Genomic_DNA"/>
</dbReference>
<comment type="caution">
    <text evidence="2">The sequence shown here is derived from an EMBL/GenBank/DDBJ whole genome shotgun (WGS) entry which is preliminary data.</text>
</comment>
<name>A0ABQ2RSH6_9DEIO</name>
<accession>A0ABQ2RSH6</accession>
<evidence type="ECO:0000313" key="2">
    <source>
        <dbReference type="EMBL" id="GGR55340.1"/>
    </source>
</evidence>
<feature type="region of interest" description="Disordered" evidence="1">
    <location>
        <begin position="1"/>
        <end position="23"/>
    </location>
</feature>
<dbReference type="RefSeq" id="WP_229777756.1">
    <property type="nucleotide sequence ID" value="NZ_BMQM01000008.1"/>
</dbReference>
<proteinExistence type="predicted"/>
<organism evidence="2 3">
    <name type="scientific">Deinococcus seoulensis</name>
    <dbReference type="NCBI Taxonomy" id="1837379"/>
    <lineage>
        <taxon>Bacteria</taxon>
        <taxon>Thermotogati</taxon>
        <taxon>Deinococcota</taxon>
        <taxon>Deinococci</taxon>
        <taxon>Deinococcales</taxon>
        <taxon>Deinococcaceae</taxon>
        <taxon>Deinococcus</taxon>
    </lineage>
</organism>